<evidence type="ECO:0000259" key="4">
    <source>
        <dbReference type="PROSITE" id="PS50887"/>
    </source>
</evidence>
<dbReference type="SMART" id="SM00267">
    <property type="entry name" value="GGDEF"/>
    <property type="match status" value="1"/>
</dbReference>
<dbReference type="PROSITE" id="PS50887">
    <property type="entry name" value="GGDEF"/>
    <property type="match status" value="1"/>
</dbReference>
<dbReference type="RefSeq" id="WP_185142498.1">
    <property type="nucleotide sequence ID" value="NZ_JACJVP010000014.1"/>
</dbReference>
<evidence type="ECO:0000256" key="1">
    <source>
        <dbReference type="PROSITE-ProRule" id="PRU00703"/>
    </source>
</evidence>
<organism evidence="6 7">
    <name type="scientific">Cohnella nanjingensis</name>
    <dbReference type="NCBI Taxonomy" id="1387779"/>
    <lineage>
        <taxon>Bacteria</taxon>
        <taxon>Bacillati</taxon>
        <taxon>Bacillota</taxon>
        <taxon>Bacilli</taxon>
        <taxon>Bacillales</taxon>
        <taxon>Paenibacillaceae</taxon>
        <taxon>Cohnella</taxon>
    </lineage>
</organism>
<dbReference type="Gene3D" id="3.10.580.10">
    <property type="entry name" value="CBS-domain"/>
    <property type="match status" value="1"/>
</dbReference>
<dbReference type="Pfam" id="PF00571">
    <property type="entry name" value="CBS"/>
    <property type="match status" value="1"/>
</dbReference>
<dbReference type="Gene3D" id="3.30.70.270">
    <property type="match status" value="1"/>
</dbReference>
<dbReference type="InterPro" id="IPR046342">
    <property type="entry name" value="CBS_dom_sf"/>
</dbReference>
<gene>
    <name evidence="6" type="ORF">H7C19_09940</name>
</gene>
<dbReference type="SUPFAM" id="SSF54631">
    <property type="entry name" value="CBS-domain pair"/>
    <property type="match status" value="1"/>
</dbReference>
<dbReference type="InterPro" id="IPR001633">
    <property type="entry name" value="EAL_dom"/>
</dbReference>
<feature type="region of interest" description="Disordered" evidence="2">
    <location>
        <begin position="592"/>
        <end position="621"/>
    </location>
</feature>
<proteinExistence type="predicted"/>
<dbReference type="InterPro" id="IPR043128">
    <property type="entry name" value="Rev_trsase/Diguanyl_cyclase"/>
</dbReference>
<accession>A0A7X0RPD3</accession>
<protein>
    <submittedName>
        <fullName evidence="6">GGDEF domain-containing protein</fullName>
    </submittedName>
</protein>
<evidence type="ECO:0000259" key="3">
    <source>
        <dbReference type="PROSITE" id="PS50883"/>
    </source>
</evidence>
<dbReference type="InterPro" id="IPR000160">
    <property type="entry name" value="GGDEF_dom"/>
</dbReference>
<evidence type="ECO:0000256" key="2">
    <source>
        <dbReference type="SAM" id="MobiDB-lite"/>
    </source>
</evidence>
<dbReference type="PROSITE" id="PS51371">
    <property type="entry name" value="CBS"/>
    <property type="match status" value="1"/>
</dbReference>
<reference evidence="6 7" key="1">
    <citation type="submission" date="2020-08" db="EMBL/GenBank/DDBJ databases">
        <title>Cohnella phylogeny.</title>
        <authorList>
            <person name="Dunlap C."/>
        </authorList>
    </citation>
    <scope>NUCLEOTIDE SEQUENCE [LARGE SCALE GENOMIC DNA]</scope>
    <source>
        <strain evidence="6 7">DSM 28246</strain>
    </source>
</reference>
<dbReference type="Gene3D" id="3.20.20.450">
    <property type="entry name" value="EAL domain"/>
    <property type="match status" value="1"/>
</dbReference>
<evidence type="ECO:0000313" key="7">
    <source>
        <dbReference type="Proteomes" id="UP000547209"/>
    </source>
</evidence>
<dbReference type="GO" id="GO:0071111">
    <property type="term" value="F:cyclic-guanylate-specific phosphodiesterase activity"/>
    <property type="evidence" value="ECO:0007669"/>
    <property type="project" value="InterPro"/>
</dbReference>
<feature type="domain" description="EAL" evidence="3">
    <location>
        <begin position="15"/>
        <end position="281"/>
    </location>
</feature>
<evidence type="ECO:0000259" key="5">
    <source>
        <dbReference type="PROSITE" id="PS51371"/>
    </source>
</evidence>
<feature type="domain" description="GGDEF" evidence="4">
    <location>
        <begin position="456"/>
        <end position="605"/>
    </location>
</feature>
<dbReference type="PANTHER" id="PTHR33121">
    <property type="entry name" value="CYCLIC DI-GMP PHOSPHODIESTERASE PDEF"/>
    <property type="match status" value="1"/>
</dbReference>
<dbReference type="Proteomes" id="UP000547209">
    <property type="component" value="Unassembled WGS sequence"/>
</dbReference>
<dbReference type="PROSITE" id="PS50883">
    <property type="entry name" value="EAL"/>
    <property type="match status" value="1"/>
</dbReference>
<dbReference type="SUPFAM" id="SSF55073">
    <property type="entry name" value="Nucleotide cyclase"/>
    <property type="match status" value="1"/>
</dbReference>
<dbReference type="CDD" id="cd01949">
    <property type="entry name" value="GGDEF"/>
    <property type="match status" value="1"/>
</dbReference>
<keyword evidence="1" id="KW-0129">CBS domain</keyword>
<dbReference type="Pfam" id="PF00990">
    <property type="entry name" value="GGDEF"/>
    <property type="match status" value="1"/>
</dbReference>
<comment type="caution">
    <text evidence="6">The sequence shown here is derived from an EMBL/GenBank/DDBJ whole genome shotgun (WGS) entry which is preliminary data.</text>
</comment>
<dbReference type="AlphaFoldDB" id="A0A7X0RPD3"/>
<dbReference type="InterPro" id="IPR035919">
    <property type="entry name" value="EAL_sf"/>
</dbReference>
<keyword evidence="7" id="KW-1185">Reference proteome</keyword>
<dbReference type="EMBL" id="JACJVP010000014">
    <property type="protein sequence ID" value="MBB6671008.1"/>
    <property type="molecule type" value="Genomic_DNA"/>
</dbReference>
<evidence type="ECO:0000313" key="6">
    <source>
        <dbReference type="EMBL" id="MBB6671008.1"/>
    </source>
</evidence>
<name>A0A7X0RPD3_9BACL</name>
<sequence length="621" mass="68342">MENDKRGRQLPRMKEAAADAEASPDLLWTNIEVRYAPIVSLLDGSAYGYEAVPFRKDTGRRWTAEAFFAAAEAEGTLYACDRRFREAAIRGLPVRRGGAKLFLPVPACIVNDARIYPGTTLRRIEAAGLRPEHVVLQFLCRSSEEWQTLQAALRHYRLQGFRIALSGIVPERESLRRMSLLQPDYAQVEGGWIAADAAESPSAPERGTAAAALASRAVDESLLGAITTLARKEQIVLIVNGIAGEAQIAPLVAAGVGYGQGDWIGAESAEPGVIRASAAEQIRQEVSRRYRGAAGTLSDLTLSVATFRYDTPVSEIARHFEWQREAHGFIIAEEGRPIGLLMKDKLHQLLSGQFGLPLYWNRPVGKIMDTQPMIVDESMPIDQVSQMSMSREPDKLYDAVIVTREGKVAGIASIRALLEWVTHARMTDAQWANPLTGLPGNEPIRRELMRRVAEGRPFAVLYADLDHFKWFNDRFGFHRGDDVIRYTGEAIASYIRTVVPEESFVGHIGGDDFIAVLTTADPVGLSRGVLERFESGVGAYSDPDAGPVLDREGRAVDSDGISLSLALLVCERTEGWTPEKLSERAALLKKEAKRQKGHSLAWETVESERRAAAGQGDLTLR</sequence>
<dbReference type="SUPFAM" id="SSF141868">
    <property type="entry name" value="EAL domain-like"/>
    <property type="match status" value="1"/>
</dbReference>
<dbReference type="InterPro" id="IPR000644">
    <property type="entry name" value="CBS_dom"/>
</dbReference>
<dbReference type="SMART" id="SM00052">
    <property type="entry name" value="EAL"/>
    <property type="match status" value="1"/>
</dbReference>
<feature type="domain" description="CBS" evidence="5">
    <location>
        <begin position="368"/>
        <end position="429"/>
    </location>
</feature>
<dbReference type="NCBIfam" id="TIGR00254">
    <property type="entry name" value="GGDEF"/>
    <property type="match status" value="1"/>
</dbReference>
<dbReference type="PANTHER" id="PTHR33121:SF76">
    <property type="entry name" value="SIGNALING PROTEIN"/>
    <property type="match status" value="1"/>
</dbReference>
<dbReference type="InterPro" id="IPR050706">
    <property type="entry name" value="Cyclic-di-GMP_PDE-like"/>
</dbReference>
<dbReference type="Pfam" id="PF00563">
    <property type="entry name" value="EAL"/>
    <property type="match status" value="1"/>
</dbReference>
<dbReference type="InterPro" id="IPR029787">
    <property type="entry name" value="Nucleotide_cyclase"/>
</dbReference>